<protein>
    <submittedName>
        <fullName evidence="3">ROK family transcriptional regulator</fullName>
    </submittedName>
</protein>
<organism evidence="3 4">
    <name type="scientific">Limisphaera ngatamarikiensis</name>
    <dbReference type="NCBI Taxonomy" id="1324935"/>
    <lineage>
        <taxon>Bacteria</taxon>
        <taxon>Pseudomonadati</taxon>
        <taxon>Verrucomicrobiota</taxon>
        <taxon>Verrucomicrobiia</taxon>
        <taxon>Limisphaerales</taxon>
        <taxon>Limisphaeraceae</taxon>
        <taxon>Limisphaera</taxon>
    </lineage>
</organism>
<proteinExistence type="inferred from homology"/>
<dbReference type="EMBL" id="JAAKYA010000087">
    <property type="protein sequence ID" value="NGO40357.1"/>
    <property type="molecule type" value="Genomic_DNA"/>
</dbReference>
<keyword evidence="4" id="KW-1185">Reference proteome</keyword>
<dbReference type="SUPFAM" id="SSF53067">
    <property type="entry name" value="Actin-like ATPase domain"/>
    <property type="match status" value="1"/>
</dbReference>
<dbReference type="RefSeq" id="WP_165108877.1">
    <property type="nucleotide sequence ID" value="NZ_JAAKYA010000087.1"/>
</dbReference>
<accession>A0A6M1RSJ4</accession>
<dbReference type="Pfam" id="PF00480">
    <property type="entry name" value="ROK"/>
    <property type="match status" value="1"/>
</dbReference>
<sequence length="454" mass="49113">MALLSKSPDANVRNEEPTPLREPDPAGYEPALAWWRAGFESDRIRLAMIVVPSHMGRMNKLALLRRLRQLGTASRAELAKSLGLSQPTCGKIVQELLRSGVVEELRRNPLVGAAAAGARRRPKLGRPGVLLRLDRSQPRFVGIQLDVTHTSVARLALGFTGPDAWELRVPTGRSAAQWKRQIREAAQALPVRELWGVLVSVPGLLDPVQGRVVFSPNLHWTETVDLRSLLGEIWQVPVVLMQEEQALALGHYQVNPEQDNFLLVDFGEGVGGAVLVNGRLQANPLPVSGELGHTPVAGNRRRCGCGGVGCLETLVSLRGLLDSFQEAVPGATRSWQSLRRHVELHGLEPWLGATLDAAAVVIAGALNVIGLRHVVVTGLLAELPAVVVEHLAARIREGALWARFGEVQVQTAPRHRAAGLVAAGIEQLVLNRLGEGEPGPTRLVSSAYTLTRNP</sequence>
<evidence type="ECO:0000256" key="2">
    <source>
        <dbReference type="SAM" id="MobiDB-lite"/>
    </source>
</evidence>
<comment type="similarity">
    <text evidence="1">Belongs to the ROK (NagC/XylR) family.</text>
</comment>
<dbReference type="InterPro" id="IPR043129">
    <property type="entry name" value="ATPase_NBD"/>
</dbReference>
<dbReference type="Pfam" id="PF13412">
    <property type="entry name" value="HTH_24"/>
    <property type="match status" value="1"/>
</dbReference>
<reference evidence="3 4" key="1">
    <citation type="submission" date="2020-02" db="EMBL/GenBank/DDBJ databases">
        <title>Draft genome sequence of Limisphaera ngatamarikiensis NGM72.4T, a thermophilic Verrucomicrobia grouped in subdivision 3.</title>
        <authorList>
            <person name="Carere C.R."/>
            <person name="Steen J."/>
            <person name="Hugenholtz P."/>
            <person name="Stott M.B."/>
        </authorList>
    </citation>
    <scope>NUCLEOTIDE SEQUENCE [LARGE SCALE GENOMIC DNA]</scope>
    <source>
        <strain evidence="3 4">NGM72.4</strain>
    </source>
</reference>
<dbReference type="InterPro" id="IPR000600">
    <property type="entry name" value="ROK"/>
</dbReference>
<evidence type="ECO:0000313" key="4">
    <source>
        <dbReference type="Proteomes" id="UP000477311"/>
    </source>
</evidence>
<feature type="compositionally biased region" description="Basic and acidic residues" evidence="2">
    <location>
        <begin position="12"/>
        <end position="24"/>
    </location>
</feature>
<dbReference type="PANTHER" id="PTHR18964:SF149">
    <property type="entry name" value="BIFUNCTIONAL UDP-N-ACETYLGLUCOSAMINE 2-EPIMERASE_N-ACETYLMANNOSAMINE KINASE"/>
    <property type="match status" value="1"/>
</dbReference>
<dbReference type="AlphaFoldDB" id="A0A6M1RSJ4"/>
<dbReference type="InterPro" id="IPR036388">
    <property type="entry name" value="WH-like_DNA-bd_sf"/>
</dbReference>
<dbReference type="PANTHER" id="PTHR18964">
    <property type="entry name" value="ROK (REPRESSOR, ORF, KINASE) FAMILY"/>
    <property type="match status" value="1"/>
</dbReference>
<dbReference type="SUPFAM" id="SSF46785">
    <property type="entry name" value="Winged helix' DNA-binding domain"/>
    <property type="match status" value="1"/>
</dbReference>
<gene>
    <name evidence="3" type="ORF">G4L39_13265</name>
</gene>
<name>A0A6M1RSJ4_9BACT</name>
<dbReference type="InterPro" id="IPR036390">
    <property type="entry name" value="WH_DNA-bd_sf"/>
</dbReference>
<evidence type="ECO:0000256" key="1">
    <source>
        <dbReference type="ARBA" id="ARBA00006479"/>
    </source>
</evidence>
<feature type="region of interest" description="Disordered" evidence="2">
    <location>
        <begin position="1"/>
        <end position="25"/>
    </location>
</feature>
<comment type="caution">
    <text evidence="3">The sequence shown here is derived from an EMBL/GenBank/DDBJ whole genome shotgun (WGS) entry which is preliminary data.</text>
</comment>
<dbReference type="Gene3D" id="1.10.10.10">
    <property type="entry name" value="Winged helix-like DNA-binding domain superfamily/Winged helix DNA-binding domain"/>
    <property type="match status" value="1"/>
</dbReference>
<dbReference type="Proteomes" id="UP000477311">
    <property type="component" value="Unassembled WGS sequence"/>
</dbReference>
<dbReference type="Gene3D" id="3.30.420.40">
    <property type="match status" value="2"/>
</dbReference>
<evidence type="ECO:0000313" key="3">
    <source>
        <dbReference type="EMBL" id="NGO40357.1"/>
    </source>
</evidence>